<accession>A0A1I8AC09</accession>
<organism evidence="1 2">
    <name type="scientific">Steinernema glaseri</name>
    <dbReference type="NCBI Taxonomy" id="37863"/>
    <lineage>
        <taxon>Eukaryota</taxon>
        <taxon>Metazoa</taxon>
        <taxon>Ecdysozoa</taxon>
        <taxon>Nematoda</taxon>
        <taxon>Chromadorea</taxon>
        <taxon>Rhabditida</taxon>
        <taxon>Tylenchina</taxon>
        <taxon>Panagrolaimomorpha</taxon>
        <taxon>Strongyloidoidea</taxon>
        <taxon>Steinernematidae</taxon>
        <taxon>Steinernema</taxon>
    </lineage>
</organism>
<name>A0A1I8AC09_9BILA</name>
<sequence length="47" mass="4810">GRHTNVTRLSSPATARQTTTAPILASLASASAARNAPLCLPFLLPPP</sequence>
<keyword evidence="1" id="KW-1185">Reference proteome</keyword>
<evidence type="ECO:0000313" key="2">
    <source>
        <dbReference type="WBParaSite" id="L893_g436.t1"/>
    </source>
</evidence>
<dbReference type="Proteomes" id="UP000095287">
    <property type="component" value="Unplaced"/>
</dbReference>
<dbReference type="WBParaSite" id="L893_g436.t1">
    <property type="protein sequence ID" value="L893_g436.t1"/>
    <property type="gene ID" value="L893_g436"/>
</dbReference>
<reference evidence="2" key="1">
    <citation type="submission" date="2016-11" db="UniProtKB">
        <authorList>
            <consortium name="WormBaseParasite"/>
        </authorList>
    </citation>
    <scope>IDENTIFICATION</scope>
</reference>
<dbReference type="AlphaFoldDB" id="A0A1I8AC09"/>
<proteinExistence type="predicted"/>
<protein>
    <submittedName>
        <fullName evidence="2">Uncharacterized protein</fullName>
    </submittedName>
</protein>
<evidence type="ECO:0000313" key="1">
    <source>
        <dbReference type="Proteomes" id="UP000095287"/>
    </source>
</evidence>